<proteinExistence type="predicted"/>
<accession>A0A926RZZ1</accession>
<keyword evidence="3" id="KW-1185">Reference proteome</keyword>
<feature type="chain" id="PRO_5037243563" description="DUF4249 family protein" evidence="1">
    <location>
        <begin position="19"/>
        <end position="136"/>
    </location>
</feature>
<feature type="signal peptide" evidence="1">
    <location>
        <begin position="1"/>
        <end position="18"/>
    </location>
</feature>
<dbReference type="PROSITE" id="PS51257">
    <property type="entry name" value="PROKAR_LIPOPROTEIN"/>
    <property type="match status" value="1"/>
</dbReference>
<evidence type="ECO:0000256" key="1">
    <source>
        <dbReference type="SAM" id="SignalP"/>
    </source>
</evidence>
<organism evidence="2 3">
    <name type="scientific">Mucilaginibacter glaciei</name>
    <dbReference type="NCBI Taxonomy" id="2772109"/>
    <lineage>
        <taxon>Bacteria</taxon>
        <taxon>Pseudomonadati</taxon>
        <taxon>Bacteroidota</taxon>
        <taxon>Sphingobacteriia</taxon>
        <taxon>Sphingobacteriales</taxon>
        <taxon>Sphingobacteriaceae</taxon>
        <taxon>Mucilaginibacter</taxon>
    </lineage>
</organism>
<evidence type="ECO:0008006" key="4">
    <source>
        <dbReference type="Google" id="ProtNLM"/>
    </source>
</evidence>
<dbReference type="RefSeq" id="WP_191161156.1">
    <property type="nucleotide sequence ID" value="NZ_JACWMX010000001.1"/>
</dbReference>
<keyword evidence="1" id="KW-0732">Signal</keyword>
<reference evidence="2" key="1">
    <citation type="submission" date="2020-09" db="EMBL/GenBank/DDBJ databases">
        <title>Novel species of Mucilaginibacter isolated from a glacier on the Tibetan Plateau.</title>
        <authorList>
            <person name="Liu Q."/>
            <person name="Xin Y.-H."/>
        </authorList>
    </citation>
    <scope>NUCLEOTIDE SEQUENCE</scope>
    <source>
        <strain evidence="2">ZB1P21</strain>
    </source>
</reference>
<comment type="caution">
    <text evidence="2">The sequence shown here is derived from an EMBL/GenBank/DDBJ whole genome shotgun (WGS) entry which is preliminary data.</text>
</comment>
<evidence type="ECO:0000313" key="3">
    <source>
        <dbReference type="Proteomes" id="UP000619078"/>
    </source>
</evidence>
<dbReference type="Proteomes" id="UP000619078">
    <property type="component" value="Unassembled WGS sequence"/>
</dbReference>
<evidence type="ECO:0000313" key="2">
    <source>
        <dbReference type="EMBL" id="MBD1392365.1"/>
    </source>
</evidence>
<dbReference type="AlphaFoldDB" id="A0A926RZZ1"/>
<dbReference type="EMBL" id="JACWMX010000001">
    <property type="protein sequence ID" value="MBD1392365.1"/>
    <property type="molecule type" value="Genomic_DNA"/>
</dbReference>
<sequence length="136" mass="15147">MKLKLPITFLFLATLSTACIKSYSPTVESYDVARKIFRVKAQYQSEPYNIVITQLKANSANSPYSVITGVQKANFDYDFTPAAGDTIKIKATSKTGSFVVNARYLDKDLGFINLKQDKANNNYSAEFAYVVPQPQP</sequence>
<name>A0A926RZZ1_9SPHI</name>
<gene>
    <name evidence="2" type="ORF">IDJ76_04575</name>
</gene>
<protein>
    <recommendedName>
        <fullName evidence="4">DUF4249 family protein</fullName>
    </recommendedName>
</protein>